<name>A0A1F6X3S3_9BACT</name>
<evidence type="ECO:0000313" key="1">
    <source>
        <dbReference type="EMBL" id="OGI88706.1"/>
    </source>
</evidence>
<accession>A0A1F6X3S3</accession>
<sequence length="132" mass="15851">MLFNILLLVVLAVVFILRKDILRLAVMFFSSQMLYYAWCMTKLVEKMIDTLEKSLEMLKEHVQKEDVTSDFNEKLQIFDGHLRQTNANFRDLDELFHQVPGNNVFRKILQKRIENFRLRLERLNESTLWIAE</sequence>
<proteinExistence type="predicted"/>
<dbReference type="EMBL" id="MFVA01000006">
    <property type="protein sequence ID" value="OGI88706.1"/>
    <property type="molecule type" value="Genomic_DNA"/>
</dbReference>
<dbReference type="AlphaFoldDB" id="A0A1F6X3S3"/>
<organism evidence="1 2">
    <name type="scientific">Candidatus Nomurabacteria bacterium RIFCSPLOWO2_01_FULL_41_21</name>
    <dbReference type="NCBI Taxonomy" id="1801776"/>
    <lineage>
        <taxon>Bacteria</taxon>
        <taxon>Candidatus Nomuraibacteriota</taxon>
    </lineage>
</organism>
<protein>
    <submittedName>
        <fullName evidence="1">Uncharacterized protein</fullName>
    </submittedName>
</protein>
<dbReference type="Proteomes" id="UP000176423">
    <property type="component" value="Unassembled WGS sequence"/>
</dbReference>
<reference evidence="1 2" key="1">
    <citation type="journal article" date="2016" name="Nat. Commun.">
        <title>Thousands of microbial genomes shed light on interconnected biogeochemical processes in an aquifer system.</title>
        <authorList>
            <person name="Anantharaman K."/>
            <person name="Brown C.T."/>
            <person name="Hug L.A."/>
            <person name="Sharon I."/>
            <person name="Castelle C.J."/>
            <person name="Probst A.J."/>
            <person name="Thomas B.C."/>
            <person name="Singh A."/>
            <person name="Wilkins M.J."/>
            <person name="Karaoz U."/>
            <person name="Brodie E.L."/>
            <person name="Williams K.H."/>
            <person name="Hubbard S.S."/>
            <person name="Banfield J.F."/>
        </authorList>
    </citation>
    <scope>NUCLEOTIDE SEQUENCE [LARGE SCALE GENOMIC DNA]</scope>
</reference>
<evidence type="ECO:0000313" key="2">
    <source>
        <dbReference type="Proteomes" id="UP000176423"/>
    </source>
</evidence>
<gene>
    <name evidence="1" type="ORF">A2914_02000</name>
</gene>
<comment type="caution">
    <text evidence="1">The sequence shown here is derived from an EMBL/GenBank/DDBJ whole genome shotgun (WGS) entry which is preliminary data.</text>
</comment>